<sequence>MSTRNTAIFDLDGTLLNSLQDLTNSVNYCMKKYGGPSYTCEEIREKVGNGIYVLIEKSLPQGRSNPNYDACMKEFPIHYKAHMLDNTKPYEGIMDALYRLKEHGYHLAIVSNKFDAAVKKLRQDFFDDVIPVAIGESPSIHKKPAPDTVFQAMRELNVKPENCIYIGDSEVDIQTAANAGIPCISVNWGFKSTEFLKENGAAQIVSTPTELVNAISDM</sequence>
<dbReference type="PANTHER" id="PTHR43434:SF1">
    <property type="entry name" value="PHOSPHOGLYCOLATE PHOSPHATASE"/>
    <property type="match status" value="1"/>
</dbReference>
<organism evidence="1 2">
    <name type="scientific">Eubacterium ramulus</name>
    <dbReference type="NCBI Taxonomy" id="39490"/>
    <lineage>
        <taxon>Bacteria</taxon>
        <taxon>Bacillati</taxon>
        <taxon>Bacillota</taxon>
        <taxon>Clostridia</taxon>
        <taxon>Eubacteriales</taxon>
        <taxon>Eubacteriaceae</taxon>
        <taxon>Eubacterium</taxon>
    </lineage>
</organism>
<dbReference type="SFLD" id="SFLDG01129">
    <property type="entry name" value="C1.5:_HAD__Beta-PGM__Phosphata"/>
    <property type="match status" value="1"/>
</dbReference>
<dbReference type="InterPro" id="IPR006549">
    <property type="entry name" value="HAD-SF_hydro_IIIA"/>
</dbReference>
<dbReference type="SFLD" id="SFLDG01135">
    <property type="entry name" value="C1.5.6:_HAD__Beta-PGM__Phospha"/>
    <property type="match status" value="1"/>
</dbReference>
<evidence type="ECO:0000313" key="2">
    <source>
        <dbReference type="Proteomes" id="UP000095492"/>
    </source>
</evidence>
<evidence type="ECO:0000313" key="1">
    <source>
        <dbReference type="EMBL" id="CUN19965.1"/>
    </source>
</evidence>
<dbReference type="OrthoDB" id="9807630at2"/>
<dbReference type="PANTHER" id="PTHR43434">
    <property type="entry name" value="PHOSPHOGLYCOLATE PHOSPHATASE"/>
    <property type="match status" value="1"/>
</dbReference>
<dbReference type="InterPro" id="IPR006439">
    <property type="entry name" value="HAD-SF_hydro_IA"/>
</dbReference>
<dbReference type="InterPro" id="IPR041492">
    <property type="entry name" value="HAD_2"/>
</dbReference>
<dbReference type="NCBIfam" id="TIGR01662">
    <property type="entry name" value="HAD-SF-IIIA"/>
    <property type="match status" value="1"/>
</dbReference>
<dbReference type="GO" id="GO:0008967">
    <property type="term" value="F:phosphoglycolate phosphatase activity"/>
    <property type="evidence" value="ECO:0007669"/>
    <property type="project" value="UniProtKB-EC"/>
</dbReference>
<dbReference type="NCBIfam" id="TIGR01549">
    <property type="entry name" value="HAD-SF-IA-v1"/>
    <property type="match status" value="1"/>
</dbReference>
<dbReference type="NCBIfam" id="TIGR01509">
    <property type="entry name" value="HAD-SF-IA-v3"/>
    <property type="match status" value="1"/>
</dbReference>
<dbReference type="InterPro" id="IPR050155">
    <property type="entry name" value="HAD-like_hydrolase_sf"/>
</dbReference>
<dbReference type="Proteomes" id="UP000095492">
    <property type="component" value="Unassembled WGS sequence"/>
</dbReference>
<name>A0A173V123_EUBRA</name>
<dbReference type="GeneID" id="97392240"/>
<accession>A0A173V123</accession>
<keyword evidence="1" id="KW-0378">Hydrolase</keyword>
<gene>
    <name evidence="1" type="primary">gph_2</name>
    <name evidence="1" type="ORF">ERS852448_02351</name>
</gene>
<dbReference type="Pfam" id="PF13419">
    <property type="entry name" value="HAD_2"/>
    <property type="match status" value="1"/>
</dbReference>
<dbReference type="InterPro" id="IPR023198">
    <property type="entry name" value="PGP-like_dom2"/>
</dbReference>
<dbReference type="GO" id="GO:0006281">
    <property type="term" value="P:DNA repair"/>
    <property type="evidence" value="ECO:0007669"/>
    <property type="project" value="TreeGrafter"/>
</dbReference>
<dbReference type="Gene3D" id="1.10.150.240">
    <property type="entry name" value="Putative phosphatase, domain 2"/>
    <property type="match status" value="1"/>
</dbReference>
<dbReference type="STRING" id="39490.ERS852448_02351"/>
<dbReference type="InterPro" id="IPR023214">
    <property type="entry name" value="HAD_sf"/>
</dbReference>
<proteinExistence type="predicted"/>
<dbReference type="AlphaFoldDB" id="A0A173V123"/>
<dbReference type="EC" id="3.1.3.18" evidence="1"/>
<dbReference type="SFLD" id="SFLDS00003">
    <property type="entry name" value="Haloacid_Dehalogenase"/>
    <property type="match status" value="1"/>
</dbReference>
<dbReference type="InterPro" id="IPR036412">
    <property type="entry name" value="HAD-like_sf"/>
</dbReference>
<dbReference type="PRINTS" id="PR00413">
    <property type="entry name" value="HADHALOGNASE"/>
</dbReference>
<protein>
    <submittedName>
        <fullName evidence="1">Phosphoglycolate phosphatase</fullName>
        <ecNumber evidence="1">3.1.3.18</ecNumber>
    </submittedName>
</protein>
<dbReference type="GO" id="GO:0005829">
    <property type="term" value="C:cytosol"/>
    <property type="evidence" value="ECO:0007669"/>
    <property type="project" value="TreeGrafter"/>
</dbReference>
<dbReference type="EMBL" id="CYYA01000018">
    <property type="protein sequence ID" value="CUN19965.1"/>
    <property type="molecule type" value="Genomic_DNA"/>
</dbReference>
<dbReference type="SUPFAM" id="SSF56784">
    <property type="entry name" value="HAD-like"/>
    <property type="match status" value="1"/>
</dbReference>
<dbReference type="FunFam" id="3.40.50.1000:FF:000022">
    <property type="entry name" value="Phosphoglycolate phosphatase"/>
    <property type="match status" value="1"/>
</dbReference>
<reference evidence="1 2" key="1">
    <citation type="submission" date="2015-09" db="EMBL/GenBank/DDBJ databases">
        <authorList>
            <consortium name="Pathogen Informatics"/>
        </authorList>
    </citation>
    <scope>NUCLEOTIDE SEQUENCE [LARGE SCALE GENOMIC DNA]</scope>
    <source>
        <strain evidence="1 2">2789STDY5608891</strain>
    </source>
</reference>
<dbReference type="Gene3D" id="3.40.50.1000">
    <property type="entry name" value="HAD superfamily/HAD-like"/>
    <property type="match status" value="1"/>
</dbReference>
<dbReference type="RefSeq" id="WP_055290628.1">
    <property type="nucleotide sequence ID" value="NZ_CP173382.1"/>
</dbReference>